<protein>
    <recommendedName>
        <fullName evidence="7">EamA domain-containing protein</fullName>
    </recommendedName>
</protein>
<dbReference type="Pfam" id="PF00892">
    <property type="entry name" value="EamA"/>
    <property type="match status" value="2"/>
</dbReference>
<feature type="transmembrane region" description="Helical" evidence="6">
    <location>
        <begin position="269"/>
        <end position="288"/>
    </location>
</feature>
<dbReference type="Proteomes" id="UP000289996">
    <property type="component" value="Unassembled WGS sequence"/>
</dbReference>
<dbReference type="PANTHER" id="PTHR32322">
    <property type="entry name" value="INNER MEMBRANE TRANSPORTER"/>
    <property type="match status" value="1"/>
</dbReference>
<keyword evidence="5 6" id="KW-0472">Membrane</keyword>
<name>A0A660DZ62_9LACO</name>
<feature type="transmembrane region" description="Helical" evidence="6">
    <location>
        <begin position="246"/>
        <end position="263"/>
    </location>
</feature>
<evidence type="ECO:0000256" key="4">
    <source>
        <dbReference type="ARBA" id="ARBA00022989"/>
    </source>
</evidence>
<evidence type="ECO:0000259" key="7">
    <source>
        <dbReference type="Pfam" id="PF00892"/>
    </source>
</evidence>
<feature type="transmembrane region" description="Helical" evidence="6">
    <location>
        <begin position="124"/>
        <end position="143"/>
    </location>
</feature>
<proteinExistence type="inferred from homology"/>
<keyword evidence="9" id="KW-1185">Reference proteome</keyword>
<dbReference type="EMBL" id="UYIG01000122">
    <property type="protein sequence ID" value="VDG28675.1"/>
    <property type="molecule type" value="Genomic_DNA"/>
</dbReference>
<sequence length="292" mass="32161">MKSKTLLGTLLLSTAAIIWGGMFVVVKVVVTIIPPIQLVWLRYLIAAVILGLTSWLRHEHWHFTKHDLYLLILIGLIGNTISIVAQETGTWLSTAQTGAVVTSSTPTFMIIFAWAILHERLTHLKILSVMMATVGVIMIIGIHFQGKNIFLGILSLLVAAVTWALMSVLVKKVSPQYSSLQITLFATLVALIVLSPVILVQRQTLMSINFANPIVIGCLLYLGCISTAVAFIMWNQGLQLIEASRSGLFFLLQPIAGTLLGWLCLGETITWGFFIGCLLIISSVWMTIRFND</sequence>
<feature type="transmembrane region" description="Helical" evidence="6">
    <location>
        <begin position="213"/>
        <end position="234"/>
    </location>
</feature>
<dbReference type="RefSeq" id="WP_130846077.1">
    <property type="nucleotide sequence ID" value="NZ_BJDY01000001.1"/>
</dbReference>
<dbReference type="SUPFAM" id="SSF103481">
    <property type="entry name" value="Multidrug resistance efflux transporter EmrE"/>
    <property type="match status" value="2"/>
</dbReference>
<accession>A0A660DZ62</accession>
<evidence type="ECO:0000256" key="2">
    <source>
        <dbReference type="ARBA" id="ARBA00007362"/>
    </source>
</evidence>
<reference evidence="8 9" key="1">
    <citation type="submission" date="2018-11" db="EMBL/GenBank/DDBJ databases">
        <authorList>
            <person name="Wuyts S."/>
        </authorList>
    </citation>
    <scope>NUCLEOTIDE SEQUENCE [LARGE SCALE GENOMIC DNA]</scope>
    <source>
        <strain evidence="8">Lactobacillus mudanjiangensis AMBF249</strain>
    </source>
</reference>
<evidence type="ECO:0000313" key="8">
    <source>
        <dbReference type="EMBL" id="VDG28675.1"/>
    </source>
</evidence>
<dbReference type="InterPro" id="IPR037185">
    <property type="entry name" value="EmrE-like"/>
</dbReference>
<feature type="domain" description="EamA" evidence="7">
    <location>
        <begin position="7"/>
        <end position="140"/>
    </location>
</feature>
<evidence type="ECO:0000256" key="5">
    <source>
        <dbReference type="ARBA" id="ARBA00023136"/>
    </source>
</evidence>
<feature type="transmembrane region" description="Helical" evidence="6">
    <location>
        <begin position="7"/>
        <end position="33"/>
    </location>
</feature>
<comment type="subcellular location">
    <subcellularLocation>
        <location evidence="1">Endomembrane system</location>
        <topology evidence="1">Multi-pass membrane protein</topology>
    </subcellularLocation>
</comment>
<feature type="domain" description="EamA" evidence="7">
    <location>
        <begin position="151"/>
        <end position="288"/>
    </location>
</feature>
<feature type="transmembrane region" description="Helical" evidence="6">
    <location>
        <begin position="39"/>
        <end position="56"/>
    </location>
</feature>
<dbReference type="PANTHER" id="PTHR32322:SF2">
    <property type="entry name" value="EAMA DOMAIN-CONTAINING PROTEIN"/>
    <property type="match status" value="1"/>
</dbReference>
<dbReference type="OrthoDB" id="34284at2"/>
<keyword evidence="3 6" id="KW-0812">Transmembrane</keyword>
<feature type="transmembrane region" description="Helical" evidence="6">
    <location>
        <begin position="68"/>
        <end position="85"/>
    </location>
</feature>
<evidence type="ECO:0000256" key="6">
    <source>
        <dbReference type="SAM" id="Phobius"/>
    </source>
</evidence>
<evidence type="ECO:0000256" key="1">
    <source>
        <dbReference type="ARBA" id="ARBA00004127"/>
    </source>
</evidence>
<feature type="transmembrane region" description="Helical" evidence="6">
    <location>
        <begin position="97"/>
        <end position="117"/>
    </location>
</feature>
<evidence type="ECO:0000313" key="9">
    <source>
        <dbReference type="Proteomes" id="UP000289996"/>
    </source>
</evidence>
<organism evidence="8 9">
    <name type="scientific">Lactiplantibacillus mudanjiangensis</name>
    <dbReference type="NCBI Taxonomy" id="1296538"/>
    <lineage>
        <taxon>Bacteria</taxon>
        <taxon>Bacillati</taxon>
        <taxon>Bacillota</taxon>
        <taxon>Bacilli</taxon>
        <taxon>Lactobacillales</taxon>
        <taxon>Lactobacillaceae</taxon>
        <taxon>Lactiplantibacillus</taxon>
    </lineage>
</organism>
<gene>
    <name evidence="8" type="ORF">MUDAN_MDHGFNIF_03088</name>
</gene>
<dbReference type="InterPro" id="IPR050638">
    <property type="entry name" value="AA-Vitamin_Transporters"/>
</dbReference>
<comment type="similarity">
    <text evidence="2">Belongs to the EamA transporter family.</text>
</comment>
<dbReference type="AlphaFoldDB" id="A0A660DZ62"/>
<feature type="transmembrane region" description="Helical" evidence="6">
    <location>
        <begin position="182"/>
        <end position="201"/>
    </location>
</feature>
<feature type="transmembrane region" description="Helical" evidence="6">
    <location>
        <begin position="149"/>
        <end position="170"/>
    </location>
</feature>
<keyword evidence="4 6" id="KW-1133">Transmembrane helix</keyword>
<dbReference type="InterPro" id="IPR000620">
    <property type="entry name" value="EamA_dom"/>
</dbReference>
<dbReference type="GO" id="GO:0016020">
    <property type="term" value="C:membrane"/>
    <property type="evidence" value="ECO:0007669"/>
    <property type="project" value="UniProtKB-SubCell"/>
</dbReference>
<evidence type="ECO:0000256" key="3">
    <source>
        <dbReference type="ARBA" id="ARBA00022692"/>
    </source>
</evidence>